<reference evidence="1 2" key="1">
    <citation type="submission" date="2024-11" db="EMBL/GenBank/DDBJ databases">
        <title>Chromosome-level genome assembly of the freshwater bivalve Anodonta woodiana.</title>
        <authorList>
            <person name="Chen X."/>
        </authorList>
    </citation>
    <scope>NUCLEOTIDE SEQUENCE [LARGE SCALE GENOMIC DNA]</scope>
    <source>
        <strain evidence="1">MN2024</strain>
        <tissue evidence="1">Gills</tissue>
    </source>
</reference>
<dbReference type="Proteomes" id="UP001634394">
    <property type="component" value="Unassembled WGS sequence"/>
</dbReference>
<proteinExistence type="predicted"/>
<evidence type="ECO:0000313" key="1">
    <source>
        <dbReference type="EMBL" id="KAL3867116.1"/>
    </source>
</evidence>
<protein>
    <submittedName>
        <fullName evidence="1">Uncharacterized protein</fullName>
    </submittedName>
</protein>
<dbReference type="EMBL" id="JBJQND010000009">
    <property type="protein sequence ID" value="KAL3867116.1"/>
    <property type="molecule type" value="Genomic_DNA"/>
</dbReference>
<name>A0ABD3W150_SINWO</name>
<keyword evidence="2" id="KW-1185">Reference proteome</keyword>
<accession>A0ABD3W150</accession>
<gene>
    <name evidence="1" type="ORF">ACJMK2_044346</name>
</gene>
<sequence length="56" mass="6573">MKGELEWMFENSGQEIRASEKYAITDRELVKDFNTQFLSLVIKKCHLEVTDYGKCV</sequence>
<evidence type="ECO:0000313" key="2">
    <source>
        <dbReference type="Proteomes" id="UP001634394"/>
    </source>
</evidence>
<feature type="non-terminal residue" evidence="1">
    <location>
        <position position="56"/>
    </location>
</feature>
<dbReference type="AlphaFoldDB" id="A0ABD3W150"/>
<organism evidence="1 2">
    <name type="scientific">Sinanodonta woodiana</name>
    <name type="common">Chinese pond mussel</name>
    <name type="synonym">Anodonta woodiana</name>
    <dbReference type="NCBI Taxonomy" id="1069815"/>
    <lineage>
        <taxon>Eukaryota</taxon>
        <taxon>Metazoa</taxon>
        <taxon>Spiralia</taxon>
        <taxon>Lophotrochozoa</taxon>
        <taxon>Mollusca</taxon>
        <taxon>Bivalvia</taxon>
        <taxon>Autobranchia</taxon>
        <taxon>Heteroconchia</taxon>
        <taxon>Palaeoheterodonta</taxon>
        <taxon>Unionida</taxon>
        <taxon>Unionoidea</taxon>
        <taxon>Unionidae</taxon>
        <taxon>Unioninae</taxon>
        <taxon>Sinanodonta</taxon>
    </lineage>
</organism>
<comment type="caution">
    <text evidence="1">The sequence shown here is derived from an EMBL/GenBank/DDBJ whole genome shotgun (WGS) entry which is preliminary data.</text>
</comment>